<organism evidence="5 7">
    <name type="scientific">Morganella morganii</name>
    <name type="common">Proteus morganii</name>
    <dbReference type="NCBI Taxonomy" id="582"/>
    <lineage>
        <taxon>Bacteria</taxon>
        <taxon>Pseudomonadati</taxon>
        <taxon>Pseudomonadota</taxon>
        <taxon>Gammaproteobacteria</taxon>
        <taxon>Enterobacterales</taxon>
        <taxon>Morganellaceae</taxon>
        <taxon>Morganella</taxon>
    </lineage>
</organism>
<dbReference type="EMBL" id="ABKJEP030000036">
    <property type="protein sequence ID" value="EMO9457207.1"/>
    <property type="molecule type" value="Genomic_DNA"/>
</dbReference>
<keyword evidence="5" id="KW-0449">Lipoprotein</keyword>
<dbReference type="EMBL" id="PKLF01000004">
    <property type="protein sequence ID" value="MBE8611793.1"/>
    <property type="molecule type" value="Genomic_DNA"/>
</dbReference>
<reference evidence="5" key="1">
    <citation type="submission" date="2017-12" db="EMBL/GenBank/DDBJ databases">
        <title>Genome sequencing and analysis.</title>
        <authorList>
            <person name="Huang Y.-T."/>
        </authorList>
    </citation>
    <scope>NUCLEOTIDE SEQUENCE</scope>
    <source>
        <strain evidence="5">VGH116</strain>
    </source>
</reference>
<dbReference type="InterPro" id="IPR007428">
    <property type="entry name" value="MlaA"/>
</dbReference>
<keyword evidence="2 3" id="KW-0732">Signal</keyword>
<dbReference type="AlphaFoldDB" id="A0A0A2RG85"/>
<dbReference type="PRINTS" id="PR01805">
    <property type="entry name" value="VACJLIPOPROT"/>
</dbReference>
<dbReference type="Proteomes" id="UP000650477">
    <property type="component" value="Unassembled WGS sequence"/>
</dbReference>
<evidence type="ECO:0000256" key="2">
    <source>
        <dbReference type="ARBA" id="ARBA00022729"/>
    </source>
</evidence>
<protein>
    <submittedName>
        <fullName evidence="5">Phospholipid-binding lipoprotein MlaA</fullName>
    </submittedName>
</protein>
<feature type="chain" id="PRO_5015032560" evidence="3">
    <location>
        <begin position="23"/>
        <end position="252"/>
    </location>
</feature>
<dbReference type="PROSITE" id="PS51257">
    <property type="entry name" value="PROKAR_LIPOPROTEIN"/>
    <property type="match status" value="1"/>
</dbReference>
<accession>A0A0A2RG85</accession>
<proteinExistence type="inferred from homology"/>
<dbReference type="GO" id="GO:0016020">
    <property type="term" value="C:membrane"/>
    <property type="evidence" value="ECO:0007669"/>
    <property type="project" value="InterPro"/>
</dbReference>
<evidence type="ECO:0000313" key="7">
    <source>
        <dbReference type="Proteomes" id="UP000650477"/>
    </source>
</evidence>
<dbReference type="NCBIfam" id="NF011672">
    <property type="entry name" value="PRK15091.1"/>
    <property type="match status" value="1"/>
</dbReference>
<dbReference type="EMBL" id="JAPKIY010000017">
    <property type="protein sequence ID" value="MDS0898641.1"/>
    <property type="molecule type" value="Genomic_DNA"/>
</dbReference>
<dbReference type="GO" id="GO:0120010">
    <property type="term" value="P:intermembrane phospholipid transfer"/>
    <property type="evidence" value="ECO:0007669"/>
    <property type="project" value="TreeGrafter"/>
</dbReference>
<comment type="caution">
    <text evidence="5">The sequence shown here is derived from an EMBL/GenBank/DDBJ whole genome shotgun (WGS) entry which is preliminary data.</text>
</comment>
<evidence type="ECO:0000313" key="5">
    <source>
        <dbReference type="EMBL" id="MBE8611793.1"/>
    </source>
</evidence>
<reference evidence="4" key="3">
    <citation type="submission" date="2024-02" db="EMBL/GenBank/DDBJ databases">
        <authorList>
            <consortium name="Clinical and Environmental Microbiology Branch: Whole genome sequencing antimicrobial resistance pathogens in the healthcare setting"/>
        </authorList>
    </citation>
    <scope>NUCLEOTIDE SEQUENCE</scope>
    <source>
        <strain evidence="4">2023KU-00017</strain>
    </source>
</reference>
<sequence>MKYQVSGLTLAAVLLIGGCASSDQTPGTRSDPLEGFNRSMFNFNYNVLDPYVLRPVAVAWRDYVPTPARNGTINFLGNLEEPASMVNNFLRGDFYQGFKHFNRFFLNTVFGLGGLIDVASMANPELAKTEPARFGNTLGYYGMGYGPYVVIPGYGGATPRVDGGDWLDTTYPMLSYLTIWMGVGKWAIEGIDNRAQALDAEGVLHNSSDPYLMMREAYFQRNDFLASGGALKVQENPNAAAIADELDSIDSE</sequence>
<dbReference type="Pfam" id="PF04333">
    <property type="entry name" value="MlaA"/>
    <property type="match status" value="1"/>
</dbReference>
<gene>
    <name evidence="4" type="primary">mlaA</name>
    <name evidence="5" type="ORF">CYG68_05105</name>
    <name evidence="6" type="ORF">OSC06_11705</name>
    <name evidence="4" type="ORF">PN925_002590</name>
</gene>
<feature type="signal peptide" evidence="3">
    <location>
        <begin position="1"/>
        <end position="22"/>
    </location>
</feature>
<evidence type="ECO:0000313" key="4">
    <source>
        <dbReference type="EMBL" id="EMO9457207.1"/>
    </source>
</evidence>
<evidence type="ECO:0000256" key="3">
    <source>
        <dbReference type="SAM" id="SignalP"/>
    </source>
</evidence>
<dbReference type="PANTHER" id="PTHR30035:SF3">
    <property type="entry name" value="INTERMEMBRANE PHOSPHOLIPID TRANSPORT SYSTEM LIPOPROTEIN MLAA"/>
    <property type="match status" value="1"/>
</dbReference>
<dbReference type="GeneID" id="93360088"/>
<dbReference type="RefSeq" id="WP_004239833.1">
    <property type="nucleotide sequence ID" value="NZ_ABGYJJ040000001.1"/>
</dbReference>
<dbReference type="PANTHER" id="PTHR30035">
    <property type="entry name" value="LIPOPROTEIN VACJ-RELATED"/>
    <property type="match status" value="1"/>
</dbReference>
<evidence type="ECO:0000313" key="6">
    <source>
        <dbReference type="EMBL" id="MDS0898641.1"/>
    </source>
</evidence>
<dbReference type="OrthoDB" id="9785326at2"/>
<evidence type="ECO:0000256" key="1">
    <source>
        <dbReference type="ARBA" id="ARBA00010634"/>
    </source>
</evidence>
<name>A0A0A2RG85_MORMO</name>
<reference evidence="6" key="2">
    <citation type="submission" date="2023-02" db="EMBL/GenBank/DDBJ databases">
        <title>Detection, antimicrobial susceptibility and genomic characterization of NDM-producing species of Morganellaceae, Yersiniaceae, and Enterobacteriaceae other than Klebsiella.</title>
        <authorList>
            <person name="Camargo C.H."/>
            <person name="Sacchi C.T."/>
            <person name="Campos K.R."/>
        </authorList>
    </citation>
    <scope>NUCLEOTIDE SEQUENCE</scope>
    <source>
        <strain evidence="6">1189_21</strain>
    </source>
</reference>
<dbReference type="STRING" id="582.AL531_08775"/>
<comment type="similarity">
    <text evidence="1">Belongs to the MlaA family.</text>
</comment>
<dbReference type="Proteomes" id="UP001182247">
    <property type="component" value="Unassembled WGS sequence"/>
</dbReference>